<evidence type="ECO:0000313" key="3">
    <source>
        <dbReference type="Proteomes" id="UP000031937"/>
    </source>
</evidence>
<dbReference type="OrthoDB" id="1094679at2"/>
<comment type="caution">
    <text evidence="2">The sequence shown here is derived from an EMBL/GenBank/DDBJ whole genome shotgun (WGS) entry which is preliminary data.</text>
</comment>
<dbReference type="Proteomes" id="UP000031937">
    <property type="component" value="Unassembled WGS sequence"/>
</dbReference>
<accession>A0A0C3MET1</accession>
<dbReference type="EMBL" id="JPIT01000032">
    <property type="protein sequence ID" value="KIO43242.1"/>
    <property type="molecule type" value="Genomic_DNA"/>
</dbReference>
<keyword evidence="4" id="KW-1185">Reference proteome</keyword>
<reference evidence="2 4" key="1">
    <citation type="submission" date="2014-07" db="EMBL/GenBank/DDBJ databases">
        <title>Porphyromonadaceae bacterium OUH 308042 = ATCC BAA-2681 = DSM 28342 draft genome.</title>
        <authorList>
            <person name="Sydenham T.V."/>
            <person name="Hasman H."/>
            <person name="Justensen U.S."/>
        </authorList>
    </citation>
    <scope>NUCLEOTIDE SEQUENCE [LARGE SCALE GENOMIC DNA]</scope>
    <source>
        <strain evidence="2 4">OUH 308042</strain>
    </source>
</reference>
<name>A0A0C3MET1_9PORP</name>
<reference evidence="1 3" key="2">
    <citation type="submission" date="2014-07" db="EMBL/GenBank/DDBJ databases">
        <title>Porphyromonadaceae bacterium OUH 334697 = ATCC BAA-2682 = DSM 28341 draft genome.</title>
        <authorList>
            <person name="Sydenham T.V."/>
            <person name="Hasman H."/>
            <person name="Justesen U.S."/>
        </authorList>
    </citation>
    <scope>NUCLEOTIDE SEQUENCE [LARGE SCALE GENOMIC DNA]</scope>
    <source>
        <strain evidence="1 3">OUH 334697</strain>
    </source>
</reference>
<protein>
    <submittedName>
        <fullName evidence="2">Uncharacterized protein</fullName>
    </submittedName>
</protein>
<dbReference type="PROSITE" id="PS51257">
    <property type="entry name" value="PROKAR_LIPOPROTEIN"/>
    <property type="match status" value="1"/>
</dbReference>
<dbReference type="AlphaFoldDB" id="A0A0C3MET1"/>
<proteinExistence type="predicted"/>
<evidence type="ECO:0000313" key="1">
    <source>
        <dbReference type="EMBL" id="KIO43242.1"/>
    </source>
</evidence>
<gene>
    <name evidence="2" type="ORF">BA92_08045</name>
    <name evidence="1" type="ORF">IE90_13645</name>
</gene>
<organism evidence="2 4">
    <name type="scientific">Sanguibacteroides justesenii</name>
    <dbReference type="NCBI Taxonomy" id="1547597"/>
    <lineage>
        <taxon>Bacteria</taxon>
        <taxon>Pseudomonadati</taxon>
        <taxon>Bacteroidota</taxon>
        <taxon>Bacteroidia</taxon>
        <taxon>Bacteroidales</taxon>
        <taxon>Porphyromonadaceae</taxon>
        <taxon>Sanguibacteroides</taxon>
    </lineage>
</organism>
<dbReference type="Pfam" id="PF16132">
    <property type="entry name" value="DUF4843"/>
    <property type="match status" value="1"/>
</dbReference>
<sequence>MMKMRKIGWIGLWILVSCSCGKSEMKMFGGKNYVYFAGRYDRDSVEVSFYFHPNTEVLSIPVHLKVSGDLLTEDKTFVIEADESSTAEITDYTLPEWKWKAGEVEDSSFQVVLHYSPKLETRVVRLVLKVVENENFLPGDMPYRKKIIRFSALKSRPLWWNDKITDEYLGPYTEKKLDVFMEITGVGDLTGLDENRIRSLAVQFKYKLIEEAEKGNIIQDENGPMYKTVSVSV</sequence>
<dbReference type="EMBL" id="JPIU01000038">
    <property type="protein sequence ID" value="KIO44958.1"/>
    <property type="molecule type" value="Genomic_DNA"/>
</dbReference>
<evidence type="ECO:0000313" key="4">
    <source>
        <dbReference type="Proteomes" id="UP000031980"/>
    </source>
</evidence>
<evidence type="ECO:0000313" key="2">
    <source>
        <dbReference type="EMBL" id="KIO44958.1"/>
    </source>
</evidence>
<dbReference type="InterPro" id="IPR032299">
    <property type="entry name" value="DUF4843"/>
</dbReference>
<dbReference type="Proteomes" id="UP000031980">
    <property type="component" value="Unassembled WGS sequence"/>
</dbReference>